<dbReference type="EMBL" id="CP067013">
    <property type="protein sequence ID" value="QQN50395.1"/>
    <property type="molecule type" value="Genomic_DNA"/>
</dbReference>
<evidence type="ECO:0000313" key="3">
    <source>
        <dbReference type="Proteomes" id="UP000595933"/>
    </source>
</evidence>
<name>A0A9X7V0P4_9GAMM</name>
<gene>
    <name evidence="2" type="ORF">I6H70_17955</name>
</gene>
<protein>
    <submittedName>
        <fullName evidence="2">Uncharacterized protein</fullName>
    </submittedName>
</protein>
<evidence type="ECO:0000313" key="2">
    <source>
        <dbReference type="EMBL" id="QQN50395.1"/>
    </source>
</evidence>
<dbReference type="Proteomes" id="UP000595933">
    <property type="component" value="Chromosome"/>
</dbReference>
<feature type="region of interest" description="Disordered" evidence="1">
    <location>
        <begin position="1"/>
        <end position="20"/>
    </location>
</feature>
<reference evidence="2 3" key="1">
    <citation type="submission" date="2020-12" db="EMBL/GenBank/DDBJ databases">
        <title>FDA dAtabase for Regulatory Grade micrObial Sequences (FDA-ARGOS): Supporting development and validation of Infectious Disease Dx tests.</title>
        <authorList>
            <person name="Sproer C."/>
            <person name="Gronow S."/>
            <person name="Severitt S."/>
            <person name="Schroder I."/>
            <person name="Tallon L."/>
            <person name="Sadzewicz L."/>
            <person name="Zhao X."/>
            <person name="Boylan J."/>
            <person name="Ott S."/>
            <person name="Bowen H."/>
            <person name="Vavikolanu K."/>
            <person name="Mehta A."/>
            <person name="Aluvathingal J."/>
            <person name="Nadendla S."/>
            <person name="Lowell S."/>
            <person name="Myers T."/>
            <person name="Yan Y."/>
            <person name="Sichtig H."/>
        </authorList>
    </citation>
    <scope>NUCLEOTIDE SEQUENCE [LARGE SCALE GENOMIC DNA]</scope>
    <source>
        <strain evidence="2 3">FDAARGOS_1013</strain>
    </source>
</reference>
<evidence type="ECO:0000256" key="1">
    <source>
        <dbReference type="SAM" id="MobiDB-lite"/>
    </source>
</evidence>
<organism evidence="2 3">
    <name type="scientific">Stutzerimonas balearica</name>
    <dbReference type="NCBI Taxonomy" id="74829"/>
    <lineage>
        <taxon>Bacteria</taxon>
        <taxon>Pseudomonadati</taxon>
        <taxon>Pseudomonadota</taxon>
        <taxon>Gammaproteobacteria</taxon>
        <taxon>Pseudomonadales</taxon>
        <taxon>Pseudomonadaceae</taxon>
        <taxon>Stutzerimonas</taxon>
    </lineage>
</organism>
<sequence>MTKQLLKEPQEPGYGGDHAEHEAFQRLRTELANAYAAPEASYQTLAAADVIARNRT</sequence>
<dbReference type="AlphaFoldDB" id="A0A9X7V0P4"/>
<proteinExistence type="predicted"/>
<accession>A0A9X7V0P4</accession>
<dbReference type="RefSeq" id="WP_020192164.1">
    <property type="nucleotide sequence ID" value="NZ_CP067013.1"/>
</dbReference>
<feature type="compositionally biased region" description="Basic and acidic residues" evidence="1">
    <location>
        <begin position="1"/>
        <end position="10"/>
    </location>
</feature>